<dbReference type="HAMAP" id="MF_01445">
    <property type="entry name" value="TsaD"/>
    <property type="match status" value="1"/>
</dbReference>
<feature type="binding site" evidence="7">
    <location>
        <position position="165"/>
    </location>
    <ligand>
        <name>substrate</name>
    </ligand>
</feature>
<dbReference type="InterPro" id="IPR000905">
    <property type="entry name" value="Gcp-like_dom"/>
</dbReference>
<evidence type="ECO:0000313" key="9">
    <source>
        <dbReference type="EMBL" id="TKJ42257.1"/>
    </source>
</evidence>
<dbReference type="PANTHER" id="PTHR11735:SF6">
    <property type="entry name" value="TRNA N6-ADENOSINE THREONYLCARBAMOYLTRANSFERASE, MITOCHONDRIAL"/>
    <property type="match status" value="1"/>
</dbReference>
<dbReference type="GO" id="GO:0005506">
    <property type="term" value="F:iron ion binding"/>
    <property type="evidence" value="ECO:0007669"/>
    <property type="project" value="UniProtKB-UniRule"/>
</dbReference>
<dbReference type="SUPFAM" id="SSF53067">
    <property type="entry name" value="Actin-like ATPase domain"/>
    <property type="match status" value="1"/>
</dbReference>
<evidence type="ECO:0000256" key="7">
    <source>
        <dbReference type="HAMAP-Rule" id="MF_01445"/>
    </source>
</evidence>
<dbReference type="InterPro" id="IPR022450">
    <property type="entry name" value="TsaD"/>
</dbReference>
<gene>
    <name evidence="7 9" type="primary">tsaD</name>
    <name evidence="9" type="ORF">CEE37_00845</name>
</gene>
<dbReference type="GO" id="GO:0061711">
    <property type="term" value="F:tRNA N(6)-L-threonylcarbamoyladenine synthase activity"/>
    <property type="evidence" value="ECO:0007669"/>
    <property type="project" value="UniProtKB-EC"/>
</dbReference>
<name>A0A532V5K7_UNCL8</name>
<dbReference type="AlphaFoldDB" id="A0A532V5K7"/>
<evidence type="ECO:0000256" key="3">
    <source>
        <dbReference type="ARBA" id="ARBA00022723"/>
    </source>
</evidence>
<comment type="cofactor">
    <cofactor evidence="7">
        <name>Fe(2+)</name>
        <dbReference type="ChEBI" id="CHEBI:29033"/>
    </cofactor>
    <text evidence="7">Binds 1 Fe(2+) ion per subunit.</text>
</comment>
<keyword evidence="4 7" id="KW-0408">Iron</keyword>
<dbReference type="EC" id="2.3.1.234" evidence="7"/>
<evidence type="ECO:0000259" key="8">
    <source>
        <dbReference type="Pfam" id="PF00814"/>
    </source>
</evidence>
<dbReference type="EMBL" id="NJBN01000001">
    <property type="protein sequence ID" value="TKJ42257.1"/>
    <property type="molecule type" value="Genomic_DNA"/>
</dbReference>
<feature type="binding site" evidence="7">
    <location>
        <position position="299"/>
    </location>
    <ligand>
        <name>Fe cation</name>
        <dbReference type="ChEBI" id="CHEBI:24875"/>
    </ligand>
</feature>
<dbReference type="FunFam" id="3.30.420.40:FF:000012">
    <property type="entry name" value="tRNA N6-adenosine threonylcarbamoyltransferase"/>
    <property type="match status" value="1"/>
</dbReference>
<evidence type="ECO:0000313" key="10">
    <source>
        <dbReference type="Proteomes" id="UP000319619"/>
    </source>
</evidence>
<sequence>MIVLGIETSCDETAAAILQDGAVLSSIVSTHWLHSKYGGVVPELASRAHLNLLPMIITQALDESEIDFDKIDAVAVTKGPGLIGALLVGISIAKAIAYAKNIPLIGVNHLEGHLWSAALEGNPPRPPFLALLVSGGHTLLVGVQAFGQYELIGQTRDDAAGEAFDKVAVLCGLGYPGGAEVEKLAAFGNMKYHQFPVSMRGQAGFDFSFSGLKTAVSNFIRRTPDALDNHRNDLLVCFQHAAIESLVHPTCRAFDEGDYNGLVLSGGVAANNQLRQRLSGEIEKRDGTFHSPEPNMCTDNATMIAWVGWQRLLNGERDDLSLCGRPDLPLTEILEKGRR</sequence>
<feature type="binding site" evidence="7">
    <location>
        <begin position="132"/>
        <end position="136"/>
    </location>
    <ligand>
        <name>substrate</name>
    </ligand>
</feature>
<dbReference type="NCBIfam" id="TIGR00329">
    <property type="entry name" value="gcp_kae1"/>
    <property type="match status" value="1"/>
</dbReference>
<dbReference type="GO" id="GO:0002949">
    <property type="term" value="P:tRNA threonylcarbamoyladenosine modification"/>
    <property type="evidence" value="ECO:0007669"/>
    <property type="project" value="UniProtKB-UniRule"/>
</dbReference>
<protein>
    <recommendedName>
        <fullName evidence="7">tRNA N6-adenosine threonylcarbamoyltransferase</fullName>
        <ecNumber evidence="7">2.3.1.234</ecNumber>
    </recommendedName>
    <alternativeName>
        <fullName evidence="7">N6-L-threonylcarbamoyladenine synthase</fullName>
        <shortName evidence="7">t(6)A synthase</shortName>
    </alternativeName>
    <alternativeName>
        <fullName evidence="7">t(6)A37 threonylcarbamoyladenosine biosynthesis protein TsaD</fullName>
    </alternativeName>
    <alternativeName>
        <fullName evidence="7">tRNA threonylcarbamoyladenosine biosynthesis protein TsaD</fullName>
    </alternativeName>
</protein>
<dbReference type="PANTHER" id="PTHR11735">
    <property type="entry name" value="TRNA N6-ADENOSINE THREONYLCARBAMOYLTRANSFERASE"/>
    <property type="match status" value="1"/>
</dbReference>
<accession>A0A532V5K7</accession>
<keyword evidence="7" id="KW-0963">Cytoplasm</keyword>
<dbReference type="InterPro" id="IPR017861">
    <property type="entry name" value="KAE1/TsaD"/>
</dbReference>
<feature type="binding site" evidence="7">
    <location>
        <position position="271"/>
    </location>
    <ligand>
        <name>substrate</name>
    </ligand>
</feature>
<evidence type="ECO:0000256" key="6">
    <source>
        <dbReference type="ARBA" id="ARBA00048117"/>
    </source>
</evidence>
<keyword evidence="1 7" id="KW-0808">Transferase</keyword>
<comment type="catalytic activity">
    <reaction evidence="6 7">
        <text>L-threonylcarbamoyladenylate + adenosine(37) in tRNA = N(6)-L-threonylcarbamoyladenosine(37) in tRNA + AMP + H(+)</text>
        <dbReference type="Rhea" id="RHEA:37059"/>
        <dbReference type="Rhea" id="RHEA-COMP:10162"/>
        <dbReference type="Rhea" id="RHEA-COMP:10163"/>
        <dbReference type="ChEBI" id="CHEBI:15378"/>
        <dbReference type="ChEBI" id="CHEBI:73682"/>
        <dbReference type="ChEBI" id="CHEBI:74411"/>
        <dbReference type="ChEBI" id="CHEBI:74418"/>
        <dbReference type="ChEBI" id="CHEBI:456215"/>
        <dbReference type="EC" id="2.3.1.234"/>
    </reaction>
</comment>
<organism evidence="9 10">
    <name type="scientific">candidate division LCP-89 bacterium B3_LCP</name>
    <dbReference type="NCBI Taxonomy" id="2012998"/>
    <lineage>
        <taxon>Bacteria</taxon>
        <taxon>Pseudomonadati</taxon>
        <taxon>Bacteria division LCP-89</taxon>
    </lineage>
</organism>
<keyword evidence="2 7" id="KW-0819">tRNA processing</keyword>
<dbReference type="CDD" id="cd24133">
    <property type="entry name" value="ASKHA_NBD_TsaD_bac"/>
    <property type="match status" value="1"/>
</dbReference>
<feature type="domain" description="Gcp-like" evidence="8">
    <location>
        <begin position="23"/>
        <end position="306"/>
    </location>
</feature>
<comment type="function">
    <text evidence="7">Required for the formation of a threonylcarbamoyl group on adenosine at position 37 (t(6)A37) in tRNAs that read codons beginning with adenine. Is involved in the transfer of the threonylcarbamoyl moiety of threonylcarbamoyl-AMP (TC-AMP) to the N6 group of A37, together with TsaE and TsaB. TsaD likely plays a direct catalytic role in this reaction.</text>
</comment>
<reference evidence="9 10" key="1">
    <citation type="submission" date="2017-06" db="EMBL/GenBank/DDBJ databases">
        <title>Novel microbial phyla capable of carbon fixation and sulfur reduction in deep-sea sediments.</title>
        <authorList>
            <person name="Huang J."/>
            <person name="Baker B."/>
            <person name="Wang Y."/>
        </authorList>
    </citation>
    <scope>NUCLEOTIDE SEQUENCE [LARGE SCALE GENOMIC DNA]</scope>
    <source>
        <strain evidence="9">B3_LCP</strain>
    </source>
</reference>
<feature type="binding site" evidence="7">
    <location>
        <position position="178"/>
    </location>
    <ligand>
        <name>substrate</name>
    </ligand>
</feature>
<evidence type="ECO:0000256" key="1">
    <source>
        <dbReference type="ARBA" id="ARBA00022679"/>
    </source>
</evidence>
<comment type="similarity">
    <text evidence="7">Belongs to the KAE1 / TsaD family.</text>
</comment>
<feature type="binding site" evidence="7">
    <location>
        <position position="113"/>
    </location>
    <ligand>
        <name>Fe cation</name>
        <dbReference type="ChEBI" id="CHEBI:24875"/>
    </ligand>
</feature>
<comment type="subcellular location">
    <subcellularLocation>
        <location evidence="7">Cytoplasm</location>
    </subcellularLocation>
</comment>
<dbReference type="InterPro" id="IPR043129">
    <property type="entry name" value="ATPase_NBD"/>
</dbReference>
<dbReference type="Gene3D" id="3.30.420.40">
    <property type="match status" value="2"/>
</dbReference>
<keyword evidence="5 7" id="KW-0012">Acyltransferase</keyword>
<keyword evidence="3 7" id="KW-0479">Metal-binding</keyword>
<evidence type="ECO:0000256" key="5">
    <source>
        <dbReference type="ARBA" id="ARBA00023315"/>
    </source>
</evidence>
<evidence type="ECO:0000256" key="2">
    <source>
        <dbReference type="ARBA" id="ARBA00022694"/>
    </source>
</evidence>
<dbReference type="Pfam" id="PF00814">
    <property type="entry name" value="TsaD"/>
    <property type="match status" value="1"/>
</dbReference>
<proteinExistence type="inferred from homology"/>
<dbReference type="Proteomes" id="UP000319619">
    <property type="component" value="Unassembled WGS sequence"/>
</dbReference>
<feature type="binding site" evidence="7">
    <location>
        <position position="182"/>
    </location>
    <ligand>
        <name>substrate</name>
    </ligand>
</feature>
<dbReference type="PRINTS" id="PR00789">
    <property type="entry name" value="OSIALOPTASE"/>
</dbReference>
<dbReference type="NCBIfam" id="TIGR03723">
    <property type="entry name" value="T6A_TsaD_YgjD"/>
    <property type="match status" value="1"/>
</dbReference>
<dbReference type="GO" id="GO:0005737">
    <property type="term" value="C:cytoplasm"/>
    <property type="evidence" value="ECO:0007669"/>
    <property type="project" value="UniProtKB-SubCell"/>
</dbReference>
<feature type="binding site" evidence="7">
    <location>
        <position position="109"/>
    </location>
    <ligand>
        <name>Fe cation</name>
        <dbReference type="ChEBI" id="CHEBI:24875"/>
    </ligand>
</feature>
<evidence type="ECO:0000256" key="4">
    <source>
        <dbReference type="ARBA" id="ARBA00023004"/>
    </source>
</evidence>
<comment type="caution">
    <text evidence="9">The sequence shown here is derived from an EMBL/GenBank/DDBJ whole genome shotgun (WGS) entry which is preliminary data.</text>
</comment>